<proteinExistence type="inferred from homology"/>
<evidence type="ECO:0000256" key="5">
    <source>
        <dbReference type="ARBA" id="ARBA00022500"/>
    </source>
</evidence>
<evidence type="ECO:0000256" key="1">
    <source>
        <dbReference type="ARBA" id="ARBA00002254"/>
    </source>
</evidence>
<dbReference type="PANTHER" id="PTHR35091:SF2">
    <property type="entry name" value="FLAGELLAR PROTEIN FLIL"/>
    <property type="match status" value="1"/>
</dbReference>
<comment type="similarity">
    <text evidence="3 10">Belongs to the FliL family.</text>
</comment>
<evidence type="ECO:0000256" key="9">
    <source>
        <dbReference type="ARBA" id="ARBA00023136"/>
    </source>
</evidence>
<keyword evidence="10" id="KW-0997">Cell inner membrane</keyword>
<sequence>MSDKDQAQKAKTPWIPMIAVALFCSGLTGAGVWYVTHQEIAEKAAAGGIDDKKSKVPVVAETPIYLKIAPFTVNIKSDDRRQRLLYSGVSFKLGNAETEKFLNEHMVEIRSRLLMLVADSKAEDLVTPEGKAILTGKIMNMFTLPFSAPQPELVVKEVLFTDFIVQ</sequence>
<dbReference type="Pfam" id="PF03748">
    <property type="entry name" value="FliL"/>
    <property type="match status" value="1"/>
</dbReference>
<keyword evidence="6 10" id="KW-0812">Transmembrane</keyword>
<dbReference type="RefSeq" id="WP_198746162.1">
    <property type="nucleotide sequence ID" value="NZ_JAEHTE010000001.1"/>
</dbReference>
<gene>
    <name evidence="11" type="ORF">JEU22_01365</name>
</gene>
<accession>A0A8I1JG82</accession>
<keyword evidence="11" id="KW-0282">Flagellum</keyword>
<evidence type="ECO:0000256" key="4">
    <source>
        <dbReference type="ARBA" id="ARBA00022475"/>
    </source>
</evidence>
<keyword evidence="11" id="KW-0966">Cell projection</keyword>
<comment type="subcellular location">
    <subcellularLocation>
        <location evidence="10">Cell inner membrane</location>
    </subcellularLocation>
    <subcellularLocation>
        <location evidence="2">Cell membrane</location>
        <topology evidence="2">Single-pass membrane protein</topology>
    </subcellularLocation>
</comment>
<dbReference type="GO" id="GO:0071978">
    <property type="term" value="P:bacterial-type flagellum-dependent swarming motility"/>
    <property type="evidence" value="ECO:0007669"/>
    <property type="project" value="TreeGrafter"/>
</dbReference>
<evidence type="ECO:0000313" key="11">
    <source>
        <dbReference type="EMBL" id="MBI6882547.1"/>
    </source>
</evidence>
<dbReference type="GO" id="GO:0009425">
    <property type="term" value="C:bacterial-type flagellum basal body"/>
    <property type="evidence" value="ECO:0007669"/>
    <property type="project" value="InterPro"/>
</dbReference>
<keyword evidence="9 10" id="KW-0472">Membrane</keyword>
<evidence type="ECO:0000256" key="8">
    <source>
        <dbReference type="ARBA" id="ARBA00022989"/>
    </source>
</evidence>
<dbReference type="GO" id="GO:0005886">
    <property type="term" value="C:plasma membrane"/>
    <property type="evidence" value="ECO:0007669"/>
    <property type="project" value="UniProtKB-SubCell"/>
</dbReference>
<reference evidence="11" key="1">
    <citation type="submission" date="2020-12" db="EMBL/GenBank/DDBJ databases">
        <title>Enhanced detection system for hospital associated transmission using whole genome sequencing surveillance.</title>
        <authorList>
            <person name="Harrison L.H."/>
            <person name="Van Tyne D."/>
            <person name="Marsh J.W."/>
            <person name="Griffith M.P."/>
            <person name="Snyder D.J."/>
            <person name="Cooper V.S."/>
            <person name="Mustapha M."/>
        </authorList>
    </citation>
    <scope>NUCLEOTIDE SEQUENCE</scope>
    <source>
        <strain evidence="11">PSB00042</strain>
    </source>
</reference>
<evidence type="ECO:0000256" key="7">
    <source>
        <dbReference type="ARBA" id="ARBA00022779"/>
    </source>
</evidence>
<dbReference type="Proteomes" id="UP000637061">
    <property type="component" value="Unassembled WGS sequence"/>
</dbReference>
<evidence type="ECO:0000313" key="12">
    <source>
        <dbReference type="Proteomes" id="UP000637061"/>
    </source>
</evidence>
<dbReference type="InterPro" id="IPR005503">
    <property type="entry name" value="FliL"/>
</dbReference>
<keyword evidence="5 10" id="KW-0145">Chemotaxis</keyword>
<evidence type="ECO:0000256" key="3">
    <source>
        <dbReference type="ARBA" id="ARBA00008281"/>
    </source>
</evidence>
<dbReference type="AlphaFoldDB" id="A0A8I1JG82"/>
<keyword evidence="11" id="KW-0969">Cilium</keyword>
<keyword evidence="4" id="KW-1003">Cell membrane</keyword>
<evidence type="ECO:0000256" key="2">
    <source>
        <dbReference type="ARBA" id="ARBA00004162"/>
    </source>
</evidence>
<evidence type="ECO:0000256" key="10">
    <source>
        <dbReference type="RuleBase" id="RU364125"/>
    </source>
</evidence>
<protein>
    <recommendedName>
        <fullName evidence="10">Flagellar protein FliL</fullName>
    </recommendedName>
</protein>
<comment type="caution">
    <text evidence="11">The sequence shown here is derived from an EMBL/GenBank/DDBJ whole genome shotgun (WGS) entry which is preliminary data.</text>
</comment>
<organism evidence="11 12">
    <name type="scientific">Pseudomonas putida</name>
    <name type="common">Arthrobacter siderocapsulatus</name>
    <dbReference type="NCBI Taxonomy" id="303"/>
    <lineage>
        <taxon>Bacteria</taxon>
        <taxon>Pseudomonadati</taxon>
        <taxon>Pseudomonadota</taxon>
        <taxon>Gammaproteobacteria</taxon>
        <taxon>Pseudomonadales</taxon>
        <taxon>Pseudomonadaceae</taxon>
        <taxon>Pseudomonas</taxon>
    </lineage>
</organism>
<evidence type="ECO:0000256" key="6">
    <source>
        <dbReference type="ARBA" id="ARBA00022692"/>
    </source>
</evidence>
<comment type="function">
    <text evidence="1 10">Controls the rotational direction of flagella during chemotaxis.</text>
</comment>
<dbReference type="GO" id="GO:0006935">
    <property type="term" value="P:chemotaxis"/>
    <property type="evidence" value="ECO:0007669"/>
    <property type="project" value="UniProtKB-KW"/>
</dbReference>
<keyword evidence="8 10" id="KW-1133">Transmembrane helix</keyword>
<feature type="transmembrane region" description="Helical" evidence="10">
    <location>
        <begin position="12"/>
        <end position="35"/>
    </location>
</feature>
<dbReference type="EMBL" id="JAEHTE010000001">
    <property type="protein sequence ID" value="MBI6882547.1"/>
    <property type="molecule type" value="Genomic_DNA"/>
</dbReference>
<keyword evidence="7 10" id="KW-0283">Flagellar rotation</keyword>
<name>A0A8I1JG82_PSEPU</name>
<dbReference type="PANTHER" id="PTHR35091">
    <property type="entry name" value="FLAGELLAR PROTEIN FLIL"/>
    <property type="match status" value="1"/>
</dbReference>